<keyword evidence="9" id="KW-1185">Reference proteome</keyword>
<dbReference type="PANTHER" id="PTHR47582:SF1">
    <property type="entry name" value="P450, PUTATIVE (EUROFUNG)-RELATED"/>
    <property type="match status" value="1"/>
</dbReference>
<evidence type="ECO:0000256" key="1">
    <source>
        <dbReference type="ARBA" id="ARBA00001971"/>
    </source>
</evidence>
<keyword evidence="7" id="KW-0560">Oxidoreductase</keyword>
<evidence type="ECO:0000256" key="5">
    <source>
        <dbReference type="ARBA" id="ARBA00023033"/>
    </source>
</evidence>
<dbReference type="InterPro" id="IPR053007">
    <property type="entry name" value="CYP450_monoxygenase_sec-met"/>
</dbReference>
<dbReference type="PANTHER" id="PTHR47582">
    <property type="entry name" value="P450, PUTATIVE (EUROFUNG)-RELATED"/>
    <property type="match status" value="1"/>
</dbReference>
<keyword evidence="3 6" id="KW-0479">Metal-binding</keyword>
<dbReference type="GO" id="GO:0016705">
    <property type="term" value="F:oxidoreductase activity, acting on paired donors, with incorporation or reduction of molecular oxygen"/>
    <property type="evidence" value="ECO:0007669"/>
    <property type="project" value="InterPro"/>
</dbReference>
<name>A0A9N9UKD0_9HYPO</name>
<dbReference type="Pfam" id="PF00067">
    <property type="entry name" value="p450"/>
    <property type="match status" value="1"/>
</dbReference>
<dbReference type="GO" id="GO:0005506">
    <property type="term" value="F:iron ion binding"/>
    <property type="evidence" value="ECO:0007669"/>
    <property type="project" value="InterPro"/>
</dbReference>
<comment type="cofactor">
    <cofactor evidence="1 6">
        <name>heme</name>
        <dbReference type="ChEBI" id="CHEBI:30413"/>
    </cofactor>
</comment>
<evidence type="ECO:0000256" key="6">
    <source>
        <dbReference type="PIRSR" id="PIRSR602403-1"/>
    </source>
</evidence>
<dbReference type="AlphaFoldDB" id="A0A9N9UKD0"/>
<dbReference type="OrthoDB" id="1470350at2759"/>
<dbReference type="InterPro" id="IPR017972">
    <property type="entry name" value="Cyt_P450_CS"/>
</dbReference>
<dbReference type="InterPro" id="IPR036396">
    <property type="entry name" value="Cyt_P450_sf"/>
</dbReference>
<dbReference type="EMBL" id="CABFNO020001469">
    <property type="protein sequence ID" value="CAG9990179.1"/>
    <property type="molecule type" value="Genomic_DNA"/>
</dbReference>
<evidence type="ECO:0000313" key="9">
    <source>
        <dbReference type="Proteomes" id="UP000754883"/>
    </source>
</evidence>
<dbReference type="InterPro" id="IPR001128">
    <property type="entry name" value="Cyt_P450"/>
</dbReference>
<dbReference type="CDD" id="cd11040">
    <property type="entry name" value="CYP7_CYP8-like"/>
    <property type="match status" value="1"/>
</dbReference>
<organism evidence="8 9">
    <name type="scientific">Clonostachys byssicola</name>
    <dbReference type="NCBI Taxonomy" id="160290"/>
    <lineage>
        <taxon>Eukaryota</taxon>
        <taxon>Fungi</taxon>
        <taxon>Dikarya</taxon>
        <taxon>Ascomycota</taxon>
        <taxon>Pezizomycotina</taxon>
        <taxon>Sordariomycetes</taxon>
        <taxon>Hypocreomycetidae</taxon>
        <taxon>Hypocreales</taxon>
        <taxon>Bionectriaceae</taxon>
        <taxon>Clonostachys</taxon>
    </lineage>
</organism>
<dbReference type="GO" id="GO:0004497">
    <property type="term" value="F:monooxygenase activity"/>
    <property type="evidence" value="ECO:0007669"/>
    <property type="project" value="UniProtKB-KW"/>
</dbReference>
<dbReference type="Gene3D" id="1.10.630.10">
    <property type="entry name" value="Cytochrome P450"/>
    <property type="match status" value="1"/>
</dbReference>
<dbReference type="PROSITE" id="PS00086">
    <property type="entry name" value="CYTOCHROME_P450"/>
    <property type="match status" value="1"/>
</dbReference>
<dbReference type="SUPFAM" id="SSF48264">
    <property type="entry name" value="Cytochrome P450"/>
    <property type="match status" value="1"/>
</dbReference>
<accession>A0A9N9UKD0</accession>
<dbReference type="PRINTS" id="PR00465">
    <property type="entry name" value="EP450IV"/>
</dbReference>
<evidence type="ECO:0000256" key="3">
    <source>
        <dbReference type="ARBA" id="ARBA00022723"/>
    </source>
</evidence>
<comment type="caution">
    <text evidence="8">The sequence shown here is derived from an EMBL/GenBank/DDBJ whole genome shotgun (WGS) entry which is preliminary data.</text>
</comment>
<evidence type="ECO:0000256" key="4">
    <source>
        <dbReference type="ARBA" id="ARBA00023004"/>
    </source>
</evidence>
<dbReference type="Proteomes" id="UP000754883">
    <property type="component" value="Unassembled WGS sequence"/>
</dbReference>
<evidence type="ECO:0000256" key="7">
    <source>
        <dbReference type="RuleBase" id="RU000461"/>
    </source>
</evidence>
<feature type="binding site" description="axial binding residue" evidence="6">
    <location>
        <position position="441"/>
    </location>
    <ligand>
        <name>heme</name>
        <dbReference type="ChEBI" id="CHEBI:30413"/>
    </ligand>
    <ligandPart>
        <name>Fe</name>
        <dbReference type="ChEBI" id="CHEBI:18248"/>
    </ligandPart>
</feature>
<sequence length="525" mass="58457">MSPPAEASRILPLQTNKFVITASVIVLVGLLLNYLSSPRTDPREPPLVKPRIPVIGHLVGLIRYQNEYFTRLGKRASKGICSVPLFGSITYVMWDSNLIQSAFRNKDLSFVPFIVYIPREVDQGGVPEKDQDTNLRLEFAKAMTEGMARDRISQMNGTALKYITKELGAFGSEESVIDNAYVWVRNLMTVATTEALYGSANPLREQPSLVYDLWRFDEDLPTLLLGLFPSYTAPEGLEARHRLEHALGEYYHNKKDANSDVSAVTHQRANVIRKFVTTGRTIGVHELALLHVSTSNSIPTLFWFFAHIVTRPALVERVRDELMRMVGDNAGGTVTINLDVLTEECPLIVSCYREAIRISNGAVSNREVLADTTIQDSEGRSYLLKAGNSVRIPLDHLHKDTEAWGHDFAQFSSDRFLQADAAKAKLRRTSYAPFGGGKHLCPGRNFAFGENLGFMVSFILSFDVAPQDGNWETFVPPVMDKCTAADAVCKPAHNGAGFGIRIKRREGWESTTWKFTSGGVDLLNL</sequence>
<gene>
    <name evidence="8" type="ORF">CBYS24578_00012412</name>
</gene>
<reference evidence="9" key="1">
    <citation type="submission" date="2019-06" db="EMBL/GenBank/DDBJ databases">
        <authorList>
            <person name="Broberg M."/>
        </authorList>
    </citation>
    <scope>NUCLEOTIDE SEQUENCE [LARGE SCALE GENOMIC DNA]</scope>
</reference>
<proteinExistence type="inferred from homology"/>
<dbReference type="InterPro" id="IPR002403">
    <property type="entry name" value="Cyt_P450_E_grp-IV"/>
</dbReference>
<evidence type="ECO:0000256" key="2">
    <source>
        <dbReference type="ARBA" id="ARBA00010617"/>
    </source>
</evidence>
<comment type="similarity">
    <text evidence="2 7">Belongs to the cytochrome P450 family.</text>
</comment>
<keyword evidence="6 7" id="KW-0349">Heme</keyword>
<keyword evidence="4 6" id="KW-0408">Iron</keyword>
<protein>
    <submittedName>
        <fullName evidence="8">Uncharacterized protein</fullName>
    </submittedName>
</protein>
<dbReference type="GO" id="GO:0020037">
    <property type="term" value="F:heme binding"/>
    <property type="evidence" value="ECO:0007669"/>
    <property type="project" value="InterPro"/>
</dbReference>
<reference evidence="8 9" key="2">
    <citation type="submission" date="2021-10" db="EMBL/GenBank/DDBJ databases">
        <authorList>
            <person name="Piombo E."/>
        </authorList>
    </citation>
    <scope>NUCLEOTIDE SEQUENCE [LARGE SCALE GENOMIC DNA]</scope>
</reference>
<keyword evidence="5 7" id="KW-0503">Monooxygenase</keyword>
<evidence type="ECO:0000313" key="8">
    <source>
        <dbReference type="EMBL" id="CAG9990179.1"/>
    </source>
</evidence>